<dbReference type="AlphaFoldDB" id="A0A453MLJ0"/>
<reference evidence="2" key="5">
    <citation type="journal article" date="2021" name="G3 (Bethesda)">
        <title>Aegilops tauschii genome assembly Aet v5.0 features greater sequence contiguity and improved annotation.</title>
        <authorList>
            <person name="Wang L."/>
            <person name="Zhu T."/>
            <person name="Rodriguez J.C."/>
            <person name="Deal K.R."/>
            <person name="Dubcovsky J."/>
            <person name="McGuire P.E."/>
            <person name="Lux T."/>
            <person name="Spannagl M."/>
            <person name="Mayer K.F.X."/>
            <person name="Baldrich P."/>
            <person name="Meyers B.C."/>
            <person name="Huo N."/>
            <person name="Gu Y.Q."/>
            <person name="Zhou H."/>
            <person name="Devos K.M."/>
            <person name="Bennetzen J.L."/>
            <person name="Unver T."/>
            <person name="Budak H."/>
            <person name="Gulick P.J."/>
            <person name="Galiba G."/>
            <person name="Kalapos B."/>
            <person name="Nelson D.R."/>
            <person name="Li P."/>
            <person name="You F.M."/>
            <person name="Luo M.C."/>
            <person name="Dvorak J."/>
        </authorList>
    </citation>
    <scope>NUCLEOTIDE SEQUENCE [LARGE SCALE GENOMIC DNA]</scope>
    <source>
        <strain evidence="2">cv. AL8/78</strain>
    </source>
</reference>
<dbReference type="Gramene" id="AET5Gv21232000.1">
    <property type="protein sequence ID" value="AET5Gv21232000.1"/>
    <property type="gene ID" value="AET5Gv21232000"/>
</dbReference>
<organism evidence="2 3">
    <name type="scientific">Aegilops tauschii subsp. strangulata</name>
    <name type="common">Goatgrass</name>
    <dbReference type="NCBI Taxonomy" id="200361"/>
    <lineage>
        <taxon>Eukaryota</taxon>
        <taxon>Viridiplantae</taxon>
        <taxon>Streptophyta</taxon>
        <taxon>Embryophyta</taxon>
        <taxon>Tracheophyta</taxon>
        <taxon>Spermatophyta</taxon>
        <taxon>Magnoliopsida</taxon>
        <taxon>Liliopsida</taxon>
        <taxon>Poales</taxon>
        <taxon>Poaceae</taxon>
        <taxon>BOP clade</taxon>
        <taxon>Pooideae</taxon>
        <taxon>Triticodae</taxon>
        <taxon>Triticeae</taxon>
        <taxon>Triticinae</taxon>
        <taxon>Aegilops</taxon>
    </lineage>
</organism>
<reference evidence="2" key="3">
    <citation type="journal article" date="2017" name="Nature">
        <title>Genome sequence of the progenitor of the wheat D genome Aegilops tauschii.</title>
        <authorList>
            <person name="Luo M.C."/>
            <person name="Gu Y.Q."/>
            <person name="Puiu D."/>
            <person name="Wang H."/>
            <person name="Twardziok S.O."/>
            <person name="Deal K.R."/>
            <person name="Huo N."/>
            <person name="Zhu T."/>
            <person name="Wang L."/>
            <person name="Wang Y."/>
            <person name="McGuire P.E."/>
            <person name="Liu S."/>
            <person name="Long H."/>
            <person name="Ramasamy R.K."/>
            <person name="Rodriguez J.C."/>
            <person name="Van S.L."/>
            <person name="Yuan L."/>
            <person name="Wang Z."/>
            <person name="Xia Z."/>
            <person name="Xiao L."/>
            <person name="Anderson O.D."/>
            <person name="Ouyang S."/>
            <person name="Liang Y."/>
            <person name="Zimin A.V."/>
            <person name="Pertea G."/>
            <person name="Qi P."/>
            <person name="Bennetzen J.L."/>
            <person name="Dai X."/>
            <person name="Dawson M.W."/>
            <person name="Muller H.G."/>
            <person name="Kugler K."/>
            <person name="Rivarola-Duarte L."/>
            <person name="Spannagl M."/>
            <person name="Mayer K.F.X."/>
            <person name="Lu F.H."/>
            <person name="Bevan M.W."/>
            <person name="Leroy P."/>
            <person name="Li P."/>
            <person name="You F.M."/>
            <person name="Sun Q."/>
            <person name="Liu Z."/>
            <person name="Lyons E."/>
            <person name="Wicker T."/>
            <person name="Salzberg S.L."/>
            <person name="Devos K.M."/>
            <person name="Dvorak J."/>
        </authorList>
    </citation>
    <scope>NUCLEOTIDE SEQUENCE [LARGE SCALE GENOMIC DNA]</scope>
    <source>
        <strain evidence="2">cv. AL8/78</strain>
    </source>
</reference>
<evidence type="ECO:0000256" key="1">
    <source>
        <dbReference type="SAM" id="MobiDB-lite"/>
    </source>
</evidence>
<accession>A0A453MLJ0</accession>
<proteinExistence type="predicted"/>
<reference evidence="2" key="4">
    <citation type="submission" date="2019-03" db="UniProtKB">
        <authorList>
            <consortium name="EnsemblPlants"/>
        </authorList>
    </citation>
    <scope>IDENTIFICATION</scope>
</reference>
<feature type="region of interest" description="Disordered" evidence="1">
    <location>
        <begin position="21"/>
        <end position="52"/>
    </location>
</feature>
<protein>
    <submittedName>
        <fullName evidence="2">Uncharacterized protein</fullName>
    </submittedName>
</protein>
<dbReference type="EnsemblPlants" id="AET5Gv21232000.1">
    <property type="protein sequence ID" value="AET5Gv21232000.1"/>
    <property type="gene ID" value="AET5Gv21232000"/>
</dbReference>
<reference evidence="3" key="1">
    <citation type="journal article" date="2014" name="Science">
        <title>Ancient hybridizations among the ancestral genomes of bread wheat.</title>
        <authorList>
            <consortium name="International Wheat Genome Sequencing Consortium,"/>
            <person name="Marcussen T."/>
            <person name="Sandve S.R."/>
            <person name="Heier L."/>
            <person name="Spannagl M."/>
            <person name="Pfeifer M."/>
            <person name="Jakobsen K.S."/>
            <person name="Wulff B.B."/>
            <person name="Steuernagel B."/>
            <person name="Mayer K.F."/>
            <person name="Olsen O.A."/>
        </authorList>
    </citation>
    <scope>NUCLEOTIDE SEQUENCE [LARGE SCALE GENOMIC DNA]</scope>
    <source>
        <strain evidence="3">cv. AL8/78</strain>
    </source>
</reference>
<keyword evidence="3" id="KW-1185">Reference proteome</keyword>
<name>A0A453MLJ0_AEGTS</name>
<reference evidence="3" key="2">
    <citation type="journal article" date="2017" name="Nat. Plants">
        <title>The Aegilops tauschii genome reveals multiple impacts of transposons.</title>
        <authorList>
            <person name="Zhao G."/>
            <person name="Zou C."/>
            <person name="Li K."/>
            <person name="Wang K."/>
            <person name="Li T."/>
            <person name="Gao L."/>
            <person name="Zhang X."/>
            <person name="Wang H."/>
            <person name="Yang Z."/>
            <person name="Liu X."/>
            <person name="Jiang W."/>
            <person name="Mao L."/>
            <person name="Kong X."/>
            <person name="Jiao Y."/>
            <person name="Jia J."/>
        </authorList>
    </citation>
    <scope>NUCLEOTIDE SEQUENCE [LARGE SCALE GENOMIC DNA]</scope>
    <source>
        <strain evidence="3">cv. AL8/78</strain>
    </source>
</reference>
<evidence type="ECO:0000313" key="3">
    <source>
        <dbReference type="Proteomes" id="UP000015105"/>
    </source>
</evidence>
<evidence type="ECO:0000313" key="2">
    <source>
        <dbReference type="EnsemblPlants" id="AET5Gv21232000.1"/>
    </source>
</evidence>
<sequence length="52" mass="6283">MLCVVWHPIVNRRTFFSKEKERVKRRTRPAGRGDKERPNHAILIVNHHHDFP</sequence>
<dbReference type="Proteomes" id="UP000015105">
    <property type="component" value="Chromosome 5D"/>
</dbReference>